<dbReference type="STRING" id="1045774.SAMN05421872_103203"/>
<name>A0A1G6NBE0_9ACTN</name>
<dbReference type="Proteomes" id="UP000199034">
    <property type="component" value="Unassembled WGS sequence"/>
</dbReference>
<gene>
    <name evidence="3" type="ORF">SAMN05421872_103203</name>
</gene>
<dbReference type="EMBL" id="FMZM01000003">
    <property type="protein sequence ID" value="SDC65140.1"/>
    <property type="molecule type" value="Genomic_DNA"/>
</dbReference>
<evidence type="ECO:0000313" key="4">
    <source>
        <dbReference type="Proteomes" id="UP000199034"/>
    </source>
</evidence>
<protein>
    <submittedName>
        <fullName evidence="3">TadE-like protein</fullName>
    </submittedName>
</protein>
<sequence length="158" mass="15977">MRGVEGPGRRRAREERGAAALEFALVVPFLLLLVFGIISFGFMLGFRQSLSQAATEGARAAAVQLDPSARTTDATAAVTDALAGVGVTCTSGVLFRDATAAGTCAVGTATACAGAPAHNCVTVTLTYRYAANPAVPSLPGVGAAMPDELTYAATVRVS</sequence>
<keyword evidence="1" id="KW-1133">Transmembrane helix</keyword>
<evidence type="ECO:0000256" key="1">
    <source>
        <dbReference type="SAM" id="Phobius"/>
    </source>
</evidence>
<keyword evidence="1" id="KW-0812">Transmembrane</keyword>
<reference evidence="4" key="1">
    <citation type="submission" date="2016-10" db="EMBL/GenBank/DDBJ databases">
        <authorList>
            <person name="Varghese N."/>
            <person name="Submissions S."/>
        </authorList>
    </citation>
    <scope>NUCLEOTIDE SEQUENCE [LARGE SCALE GENOMIC DNA]</scope>
    <source>
        <strain evidence="4">CGMCC 4.6858</strain>
    </source>
</reference>
<feature type="transmembrane region" description="Helical" evidence="1">
    <location>
        <begin position="21"/>
        <end position="46"/>
    </location>
</feature>
<feature type="domain" description="TadE-like" evidence="2">
    <location>
        <begin position="17"/>
        <end position="59"/>
    </location>
</feature>
<keyword evidence="4" id="KW-1185">Reference proteome</keyword>
<organism evidence="3 4">
    <name type="scientific">Nocardioides lianchengensis</name>
    <dbReference type="NCBI Taxonomy" id="1045774"/>
    <lineage>
        <taxon>Bacteria</taxon>
        <taxon>Bacillati</taxon>
        <taxon>Actinomycetota</taxon>
        <taxon>Actinomycetes</taxon>
        <taxon>Propionibacteriales</taxon>
        <taxon>Nocardioidaceae</taxon>
        <taxon>Nocardioides</taxon>
    </lineage>
</organism>
<dbReference type="Pfam" id="PF07811">
    <property type="entry name" value="TadE"/>
    <property type="match status" value="1"/>
</dbReference>
<dbReference type="InterPro" id="IPR012495">
    <property type="entry name" value="TadE-like_dom"/>
</dbReference>
<evidence type="ECO:0000259" key="2">
    <source>
        <dbReference type="Pfam" id="PF07811"/>
    </source>
</evidence>
<evidence type="ECO:0000313" key="3">
    <source>
        <dbReference type="EMBL" id="SDC65140.1"/>
    </source>
</evidence>
<keyword evidence="1" id="KW-0472">Membrane</keyword>
<accession>A0A1G6NBE0</accession>
<dbReference type="AlphaFoldDB" id="A0A1G6NBE0"/>
<proteinExistence type="predicted"/>